<dbReference type="KEGG" id="smo:SELMODRAFT_440839"/>
<accession>D8RER1</accession>
<dbReference type="AlphaFoldDB" id="D8RER1"/>
<keyword evidence="1" id="KW-0472">Membrane</keyword>
<organism evidence="3">
    <name type="scientific">Selaginella moellendorffii</name>
    <name type="common">Spikemoss</name>
    <dbReference type="NCBI Taxonomy" id="88036"/>
    <lineage>
        <taxon>Eukaryota</taxon>
        <taxon>Viridiplantae</taxon>
        <taxon>Streptophyta</taxon>
        <taxon>Embryophyta</taxon>
        <taxon>Tracheophyta</taxon>
        <taxon>Lycopodiopsida</taxon>
        <taxon>Selaginellales</taxon>
        <taxon>Selaginellaceae</taxon>
        <taxon>Selaginella</taxon>
    </lineage>
</organism>
<proteinExistence type="predicted"/>
<evidence type="ECO:0000313" key="3">
    <source>
        <dbReference type="Proteomes" id="UP000001514"/>
    </source>
</evidence>
<dbReference type="EMBL" id="GL377577">
    <property type="protein sequence ID" value="EFJ29707.1"/>
    <property type="molecule type" value="Genomic_DNA"/>
</dbReference>
<dbReference type="Gramene" id="EFJ29707">
    <property type="protein sequence ID" value="EFJ29707"/>
    <property type="gene ID" value="SELMODRAFT_440839"/>
</dbReference>
<keyword evidence="1" id="KW-1133">Transmembrane helix</keyword>
<keyword evidence="3" id="KW-1185">Reference proteome</keyword>
<feature type="transmembrane region" description="Helical" evidence="1">
    <location>
        <begin position="116"/>
        <end position="135"/>
    </location>
</feature>
<protein>
    <submittedName>
        <fullName evidence="2">Uncharacterized protein</fullName>
    </submittedName>
</protein>
<evidence type="ECO:0000313" key="2">
    <source>
        <dbReference type="EMBL" id="EFJ29707.1"/>
    </source>
</evidence>
<feature type="transmembrane region" description="Helical" evidence="1">
    <location>
        <begin position="65"/>
        <end position="85"/>
    </location>
</feature>
<dbReference type="HOGENOM" id="CLU_1117285_0_0_1"/>
<reference evidence="2 3" key="1">
    <citation type="journal article" date="2011" name="Science">
        <title>The Selaginella genome identifies genetic changes associated with the evolution of vascular plants.</title>
        <authorList>
            <person name="Banks J.A."/>
            <person name="Nishiyama T."/>
            <person name="Hasebe M."/>
            <person name="Bowman J.L."/>
            <person name="Gribskov M."/>
            <person name="dePamphilis C."/>
            <person name="Albert V.A."/>
            <person name="Aono N."/>
            <person name="Aoyama T."/>
            <person name="Ambrose B.A."/>
            <person name="Ashton N.W."/>
            <person name="Axtell M.J."/>
            <person name="Barker E."/>
            <person name="Barker M.S."/>
            <person name="Bennetzen J.L."/>
            <person name="Bonawitz N.D."/>
            <person name="Chapple C."/>
            <person name="Cheng C."/>
            <person name="Correa L.G."/>
            <person name="Dacre M."/>
            <person name="DeBarry J."/>
            <person name="Dreyer I."/>
            <person name="Elias M."/>
            <person name="Engstrom E.M."/>
            <person name="Estelle M."/>
            <person name="Feng L."/>
            <person name="Finet C."/>
            <person name="Floyd S.K."/>
            <person name="Frommer W.B."/>
            <person name="Fujita T."/>
            <person name="Gramzow L."/>
            <person name="Gutensohn M."/>
            <person name="Harholt J."/>
            <person name="Hattori M."/>
            <person name="Heyl A."/>
            <person name="Hirai T."/>
            <person name="Hiwatashi Y."/>
            <person name="Ishikawa M."/>
            <person name="Iwata M."/>
            <person name="Karol K.G."/>
            <person name="Koehler B."/>
            <person name="Kolukisaoglu U."/>
            <person name="Kubo M."/>
            <person name="Kurata T."/>
            <person name="Lalonde S."/>
            <person name="Li K."/>
            <person name="Li Y."/>
            <person name="Litt A."/>
            <person name="Lyons E."/>
            <person name="Manning G."/>
            <person name="Maruyama T."/>
            <person name="Michael T.P."/>
            <person name="Mikami K."/>
            <person name="Miyazaki S."/>
            <person name="Morinaga S."/>
            <person name="Murata T."/>
            <person name="Mueller-Roeber B."/>
            <person name="Nelson D.R."/>
            <person name="Obara M."/>
            <person name="Oguri Y."/>
            <person name="Olmstead R.G."/>
            <person name="Onodera N."/>
            <person name="Petersen B.L."/>
            <person name="Pils B."/>
            <person name="Prigge M."/>
            <person name="Rensing S.A."/>
            <person name="Riano-Pachon D.M."/>
            <person name="Roberts A.W."/>
            <person name="Sato Y."/>
            <person name="Scheller H.V."/>
            <person name="Schulz B."/>
            <person name="Schulz C."/>
            <person name="Shakirov E.V."/>
            <person name="Shibagaki N."/>
            <person name="Shinohara N."/>
            <person name="Shippen D.E."/>
            <person name="Soerensen I."/>
            <person name="Sotooka R."/>
            <person name="Sugimoto N."/>
            <person name="Sugita M."/>
            <person name="Sumikawa N."/>
            <person name="Tanurdzic M."/>
            <person name="Theissen G."/>
            <person name="Ulvskov P."/>
            <person name="Wakazuki S."/>
            <person name="Weng J.K."/>
            <person name="Willats W.W."/>
            <person name="Wipf D."/>
            <person name="Wolf P.G."/>
            <person name="Yang L."/>
            <person name="Zimmer A.D."/>
            <person name="Zhu Q."/>
            <person name="Mitros T."/>
            <person name="Hellsten U."/>
            <person name="Loque D."/>
            <person name="Otillar R."/>
            <person name="Salamov A."/>
            <person name="Schmutz J."/>
            <person name="Shapiro H."/>
            <person name="Lindquist E."/>
            <person name="Lucas S."/>
            <person name="Rokhsar D."/>
            <person name="Grigoriev I.V."/>
        </authorList>
    </citation>
    <scope>NUCLEOTIDE SEQUENCE [LARGE SCALE GENOMIC DNA]</scope>
</reference>
<feature type="transmembrane region" description="Helical" evidence="1">
    <location>
        <begin position="141"/>
        <end position="166"/>
    </location>
</feature>
<dbReference type="Proteomes" id="UP000001514">
    <property type="component" value="Unassembled WGS sequence"/>
</dbReference>
<dbReference type="InParanoid" id="D8RER1"/>
<sequence>MALPMVSGEYSLEEILQRWSNHQWLFKWQSFFYALGYWPLVFQSLLSILAILNLEGNPDKQGLDLQFFLTLVPLIFCEMLAVIWGINFNTIYTLIMLASGLTGILSMAWTNPTIELSKASLCFVGVLNMAWQLMLEFNDPWIFSYAWSIVLPTFAGTTALSSLAIFLLRSKWSIQLDVFSGTLAVAYALLLSPNLLESPWHLVANSKMARAIQRLREVAFITGNDLPKDLASLTISNPLIWIQDMVHTL</sequence>
<name>D8RER1_SELML</name>
<evidence type="ECO:0000256" key="1">
    <source>
        <dbReference type="SAM" id="Phobius"/>
    </source>
</evidence>
<gene>
    <name evidence="2" type="ORF">SELMODRAFT_440839</name>
</gene>
<keyword evidence="1" id="KW-0812">Transmembrane</keyword>
<feature type="transmembrane region" description="Helical" evidence="1">
    <location>
        <begin position="91"/>
        <end position="109"/>
    </location>
</feature>
<feature type="transmembrane region" description="Helical" evidence="1">
    <location>
        <begin position="31"/>
        <end position="53"/>
    </location>
</feature>